<evidence type="ECO:0000313" key="3">
    <source>
        <dbReference type="Proteomes" id="UP000245884"/>
    </source>
</evidence>
<name>A0A316UQK9_9BASI</name>
<dbReference type="Proteomes" id="UP000245884">
    <property type="component" value="Unassembled WGS sequence"/>
</dbReference>
<reference evidence="2 3" key="1">
    <citation type="journal article" date="2018" name="Mol. Biol. Evol.">
        <title>Broad Genomic Sampling Reveals a Smut Pathogenic Ancestry of the Fungal Clade Ustilaginomycotina.</title>
        <authorList>
            <person name="Kijpornyongpan T."/>
            <person name="Mondo S.J."/>
            <person name="Barry K."/>
            <person name="Sandor L."/>
            <person name="Lee J."/>
            <person name="Lipzen A."/>
            <person name="Pangilinan J."/>
            <person name="LaButti K."/>
            <person name="Hainaut M."/>
            <person name="Henrissat B."/>
            <person name="Grigoriev I.V."/>
            <person name="Spatafora J.W."/>
            <person name="Aime M.C."/>
        </authorList>
    </citation>
    <scope>NUCLEOTIDE SEQUENCE [LARGE SCALE GENOMIC DNA]</scope>
    <source>
        <strain evidence="2 3">MCA 5214</strain>
    </source>
</reference>
<sequence>MLRLSLPLAVLFYAVANGYTVTFDDSCKHDGVSTMLDDRPLPAGTTMGNAPAKVELRSPWGSFNASLALGTTSLITFFHPPTIAPFYYRGSLAVENQATTMALECNKKHLGDCDSSISIDNVTSSLAWISASPARVDLPSRSA</sequence>
<keyword evidence="1" id="KW-0732">Signal</keyword>
<dbReference type="AlphaFoldDB" id="A0A316UQK9"/>
<keyword evidence="3" id="KW-1185">Reference proteome</keyword>
<dbReference type="RefSeq" id="XP_025362199.1">
    <property type="nucleotide sequence ID" value="XM_025506091.1"/>
</dbReference>
<organism evidence="2 3">
    <name type="scientific">Jaminaea rosea</name>
    <dbReference type="NCBI Taxonomy" id="1569628"/>
    <lineage>
        <taxon>Eukaryota</taxon>
        <taxon>Fungi</taxon>
        <taxon>Dikarya</taxon>
        <taxon>Basidiomycota</taxon>
        <taxon>Ustilaginomycotina</taxon>
        <taxon>Exobasidiomycetes</taxon>
        <taxon>Microstromatales</taxon>
        <taxon>Microstromatales incertae sedis</taxon>
        <taxon>Jaminaea</taxon>
    </lineage>
</organism>
<evidence type="ECO:0008006" key="4">
    <source>
        <dbReference type="Google" id="ProtNLM"/>
    </source>
</evidence>
<evidence type="ECO:0000256" key="1">
    <source>
        <dbReference type="SAM" id="SignalP"/>
    </source>
</evidence>
<feature type="signal peptide" evidence="1">
    <location>
        <begin position="1"/>
        <end position="18"/>
    </location>
</feature>
<feature type="chain" id="PRO_5016354956" description="Reelin domain-containing protein" evidence="1">
    <location>
        <begin position="19"/>
        <end position="143"/>
    </location>
</feature>
<evidence type="ECO:0000313" key="2">
    <source>
        <dbReference type="EMBL" id="PWN27587.1"/>
    </source>
</evidence>
<protein>
    <recommendedName>
        <fullName evidence="4">Reelin domain-containing protein</fullName>
    </recommendedName>
</protein>
<dbReference type="EMBL" id="KZ819667">
    <property type="protein sequence ID" value="PWN27587.1"/>
    <property type="molecule type" value="Genomic_DNA"/>
</dbReference>
<gene>
    <name evidence="2" type="ORF">BDZ90DRAFT_232015</name>
</gene>
<accession>A0A316UQK9</accession>
<dbReference type="GeneID" id="37027914"/>
<proteinExistence type="predicted"/>